<evidence type="ECO:0000313" key="1">
    <source>
        <dbReference type="EMBL" id="MEV5509395.1"/>
    </source>
</evidence>
<dbReference type="Proteomes" id="UP001552594">
    <property type="component" value="Unassembled WGS sequence"/>
</dbReference>
<protein>
    <submittedName>
        <fullName evidence="1">Uncharacterized protein</fullName>
    </submittedName>
</protein>
<dbReference type="RefSeq" id="WP_109284281.1">
    <property type="nucleotide sequence ID" value="NZ_JBFAUK010000020.1"/>
</dbReference>
<proteinExistence type="predicted"/>
<sequence length="75" mass="7914">MPWHERRGRHRPRGPGSGALALLGCGLCCWLLLAATGRAGAAGGLLVAGWGLSLLPVHCVPRPRGRGTHRLTRSD</sequence>
<dbReference type="PROSITE" id="PS51257">
    <property type="entry name" value="PROKAR_LIPOPROTEIN"/>
    <property type="match status" value="1"/>
</dbReference>
<accession>A0ABV3K6H0</accession>
<keyword evidence="2" id="KW-1185">Reference proteome</keyword>
<reference evidence="1 2" key="1">
    <citation type="submission" date="2024-06" db="EMBL/GenBank/DDBJ databases">
        <title>The Natural Products Discovery Center: Release of the First 8490 Sequenced Strains for Exploring Actinobacteria Biosynthetic Diversity.</title>
        <authorList>
            <person name="Kalkreuter E."/>
            <person name="Kautsar S.A."/>
            <person name="Yang D."/>
            <person name="Bader C.D."/>
            <person name="Teijaro C.N."/>
            <person name="Fluegel L."/>
            <person name="Davis C.M."/>
            <person name="Simpson J.R."/>
            <person name="Lauterbach L."/>
            <person name="Steele A.D."/>
            <person name="Gui C."/>
            <person name="Meng S."/>
            <person name="Li G."/>
            <person name="Viehrig K."/>
            <person name="Ye F."/>
            <person name="Su P."/>
            <person name="Kiefer A.F."/>
            <person name="Nichols A."/>
            <person name="Cepeda A.J."/>
            <person name="Yan W."/>
            <person name="Fan B."/>
            <person name="Jiang Y."/>
            <person name="Adhikari A."/>
            <person name="Zheng C.-J."/>
            <person name="Schuster L."/>
            <person name="Cowan T.M."/>
            <person name="Smanski M.J."/>
            <person name="Chevrette M.G."/>
            <person name="De Carvalho L.P.S."/>
            <person name="Shen B."/>
        </authorList>
    </citation>
    <scope>NUCLEOTIDE SEQUENCE [LARGE SCALE GENOMIC DNA]</scope>
    <source>
        <strain evidence="1 2">NPDC052347</strain>
    </source>
</reference>
<evidence type="ECO:0000313" key="2">
    <source>
        <dbReference type="Proteomes" id="UP001552594"/>
    </source>
</evidence>
<comment type="caution">
    <text evidence="1">The sequence shown here is derived from an EMBL/GenBank/DDBJ whole genome shotgun (WGS) entry which is preliminary data.</text>
</comment>
<name>A0ABV3K6H0_STRON</name>
<dbReference type="EMBL" id="JBFAUK010000020">
    <property type="protein sequence ID" value="MEV5509395.1"/>
    <property type="molecule type" value="Genomic_DNA"/>
</dbReference>
<organism evidence="1 2">
    <name type="scientific">Streptomyces orinoci</name>
    <name type="common">Streptoverticillium orinoci</name>
    <dbReference type="NCBI Taxonomy" id="67339"/>
    <lineage>
        <taxon>Bacteria</taxon>
        <taxon>Bacillati</taxon>
        <taxon>Actinomycetota</taxon>
        <taxon>Actinomycetes</taxon>
        <taxon>Kitasatosporales</taxon>
        <taxon>Streptomycetaceae</taxon>
        <taxon>Streptomyces</taxon>
    </lineage>
</organism>
<gene>
    <name evidence="1" type="ORF">AB0L16_23670</name>
</gene>